<feature type="transmembrane region" description="Helical" evidence="2">
    <location>
        <begin position="33"/>
        <end position="54"/>
    </location>
</feature>
<evidence type="ECO:0000313" key="4">
    <source>
        <dbReference type="Proteomes" id="UP000193427"/>
    </source>
</evidence>
<evidence type="ECO:0000256" key="1">
    <source>
        <dbReference type="SAM" id="MobiDB-lite"/>
    </source>
</evidence>
<name>A0A1W6LII4_9BURK</name>
<evidence type="ECO:0000256" key="2">
    <source>
        <dbReference type="SAM" id="Phobius"/>
    </source>
</evidence>
<accession>A0A1W6LII4</accession>
<evidence type="ECO:0000313" key="3">
    <source>
        <dbReference type="EMBL" id="ARN24065.1"/>
    </source>
</evidence>
<feature type="region of interest" description="Disordered" evidence="1">
    <location>
        <begin position="1"/>
        <end position="29"/>
    </location>
</feature>
<dbReference type="EMBL" id="CP015118">
    <property type="protein sequence ID" value="ARN24065.1"/>
    <property type="molecule type" value="Genomic_DNA"/>
</dbReference>
<keyword evidence="4" id="KW-1185">Reference proteome</keyword>
<dbReference type="STRING" id="946333.A4W93_26265"/>
<evidence type="ECO:0008006" key="5">
    <source>
        <dbReference type="Google" id="ProtNLM"/>
    </source>
</evidence>
<protein>
    <recommendedName>
        <fullName evidence="5">DUF4175 domain-containing protein</fullName>
    </recommendedName>
</protein>
<gene>
    <name evidence="3" type="ORF">A4W93_26265</name>
</gene>
<keyword evidence="2" id="KW-0812">Transmembrane</keyword>
<organism evidence="3 4">
    <name type="scientific">Piscinibacter gummiphilus</name>
    <dbReference type="NCBI Taxonomy" id="946333"/>
    <lineage>
        <taxon>Bacteria</taxon>
        <taxon>Pseudomonadati</taxon>
        <taxon>Pseudomonadota</taxon>
        <taxon>Betaproteobacteria</taxon>
        <taxon>Burkholderiales</taxon>
        <taxon>Sphaerotilaceae</taxon>
        <taxon>Piscinibacter</taxon>
    </lineage>
</organism>
<keyword evidence="2" id="KW-1133">Transmembrane helix</keyword>
<proteinExistence type="predicted"/>
<feature type="transmembrane region" description="Helical" evidence="2">
    <location>
        <begin position="60"/>
        <end position="79"/>
    </location>
</feature>
<keyword evidence="2" id="KW-0472">Membrane</keyword>
<dbReference type="KEGG" id="rgu:A4W93_26265"/>
<dbReference type="Proteomes" id="UP000193427">
    <property type="component" value="Chromosome"/>
</dbReference>
<reference evidence="3 4" key="1">
    <citation type="submission" date="2016-04" db="EMBL/GenBank/DDBJ databases">
        <title>Complete genome sequence of natural rubber-degrading, novel Gram-negative bacterium, Rhizobacter gummiphilus strain NS21.</title>
        <authorList>
            <person name="Tabata M."/>
            <person name="Kasai D."/>
            <person name="Fukuda M."/>
        </authorList>
    </citation>
    <scope>NUCLEOTIDE SEQUENCE [LARGE SCALE GENOMIC DNA]</scope>
    <source>
        <strain evidence="3 4">NS21</strain>
    </source>
</reference>
<dbReference type="AlphaFoldDB" id="A0A1W6LII4"/>
<sequence length="86" mass="9310">MAEAAQPGRAARPHRTRTPGRSAGRSEPMKSGLWTWPIVLGVLTTIGLLSALLGDGVWDALSWVTLGVPVVVCLWYGWLRREKAAS</sequence>